<feature type="compositionally biased region" description="Acidic residues" evidence="3">
    <location>
        <begin position="547"/>
        <end position="556"/>
    </location>
</feature>
<accession>A0A0V0SLK9</accession>
<sequence length="588" mass="66951">MFWQSNLAPETDLNELLKRDNVDIWDILAHPNAVQHAHFMPDELFDYFSNQIRAEKLVKACVSIPPNNRFRLCRVAADILTTPTCKVAEIVLKNSHCLQVITTFLKNSISPNSFLVAQATRVLLYLATYRNIELCSRLKMISAICSSSFSQLEYFPVADMIATIIIDFGIECKDKGVADEMFQWFEEEDFIGAILSLFKVTASELLLQNITFFFGKIYAAIENCVAVLESDYVTNRLIEYLISAPFAQHIMDTIAQLEPTCFDHDVSKICFLNACKILICLVQANQKIGNMYISAKLLGAAGPIEALYPYLNNNCEEMIARKISIFINILFRSLENVCIANEKNKNREMQSVVLKLIGSLLYSHSLLVHHMLNKGRLVEALLSLMENYTLDWMIMVNACQLMSCIVSEKPVCKNFFKTPTATTYSLLLKSLLSNDKLFRFIERQMEKIDEYKQNFKIHFSPLQSLLLLAHTINEFFKANYSEPLRGSGIFSNLSTVCTSEWLRNLDSKLSNYCKSSEFDTDSVLGNVVTSLSNLETGDSSDDFDFTEFDAFPEEPDTNNGKKSDPWPKTVPFKIDPNNSSDDDWTDYY</sequence>
<evidence type="ECO:0000256" key="2">
    <source>
        <dbReference type="ARBA" id="ARBA00023306"/>
    </source>
</evidence>
<protein>
    <submittedName>
        <fullName evidence="4">Serine/threonine-protein phosphatase 6 regulatory subunit 2</fullName>
    </submittedName>
</protein>
<evidence type="ECO:0000256" key="3">
    <source>
        <dbReference type="SAM" id="MobiDB-lite"/>
    </source>
</evidence>
<evidence type="ECO:0000313" key="5">
    <source>
        <dbReference type="Proteomes" id="UP000054630"/>
    </source>
</evidence>
<reference evidence="4 5" key="1">
    <citation type="submission" date="2015-01" db="EMBL/GenBank/DDBJ databases">
        <title>Evolution of Trichinella species and genotypes.</title>
        <authorList>
            <person name="Korhonen P.K."/>
            <person name="Edoardo P."/>
            <person name="Giuseppe L.R."/>
            <person name="Gasser R.B."/>
        </authorList>
    </citation>
    <scope>NUCLEOTIDE SEQUENCE [LARGE SCALE GENOMIC DNA]</scope>
    <source>
        <strain evidence="4">ISS37</strain>
    </source>
</reference>
<keyword evidence="2" id="KW-0131">Cell cycle</keyword>
<dbReference type="GO" id="GO:0019888">
    <property type="term" value="F:protein phosphatase regulator activity"/>
    <property type="evidence" value="ECO:0007669"/>
    <property type="project" value="TreeGrafter"/>
</dbReference>
<dbReference type="OrthoDB" id="5916366at2759"/>
<dbReference type="GO" id="GO:0019903">
    <property type="term" value="F:protein phosphatase binding"/>
    <property type="evidence" value="ECO:0007669"/>
    <property type="project" value="InterPro"/>
</dbReference>
<dbReference type="PANTHER" id="PTHR12634:SF8">
    <property type="entry name" value="FIERY MOUNTAIN, ISOFORM D"/>
    <property type="match status" value="1"/>
</dbReference>
<name>A0A0V0SLK9_9BILA</name>
<dbReference type="InterPro" id="IPR007587">
    <property type="entry name" value="SAPS"/>
</dbReference>
<dbReference type="Proteomes" id="UP000054630">
    <property type="component" value="Unassembled WGS sequence"/>
</dbReference>
<feature type="region of interest" description="Disordered" evidence="3">
    <location>
        <begin position="547"/>
        <end position="588"/>
    </location>
</feature>
<dbReference type="SUPFAM" id="SSF48371">
    <property type="entry name" value="ARM repeat"/>
    <property type="match status" value="1"/>
</dbReference>
<dbReference type="PANTHER" id="PTHR12634">
    <property type="entry name" value="SIT4 YEAST -ASSOCIATING PROTEIN-RELATED"/>
    <property type="match status" value="1"/>
</dbReference>
<comment type="caution">
    <text evidence="4">The sequence shown here is derived from an EMBL/GenBank/DDBJ whole genome shotgun (WGS) entry which is preliminary data.</text>
</comment>
<proteinExistence type="inferred from homology"/>
<comment type="similarity">
    <text evidence="1">Belongs to the SAPS family.</text>
</comment>
<evidence type="ECO:0000313" key="4">
    <source>
        <dbReference type="EMBL" id="KRX27558.1"/>
    </source>
</evidence>
<keyword evidence="5" id="KW-1185">Reference proteome</keyword>
<dbReference type="STRING" id="6336.A0A0V0SLK9"/>
<organism evidence="4 5">
    <name type="scientific">Trichinella nelsoni</name>
    <dbReference type="NCBI Taxonomy" id="6336"/>
    <lineage>
        <taxon>Eukaryota</taxon>
        <taxon>Metazoa</taxon>
        <taxon>Ecdysozoa</taxon>
        <taxon>Nematoda</taxon>
        <taxon>Enoplea</taxon>
        <taxon>Dorylaimia</taxon>
        <taxon>Trichinellida</taxon>
        <taxon>Trichinellidae</taxon>
        <taxon>Trichinella</taxon>
    </lineage>
</organism>
<gene>
    <name evidence="4" type="primary">Ppp6r2</name>
    <name evidence="4" type="ORF">T07_8516</name>
</gene>
<evidence type="ECO:0000256" key="1">
    <source>
        <dbReference type="ARBA" id="ARBA00006180"/>
    </source>
</evidence>
<dbReference type="Pfam" id="PF04499">
    <property type="entry name" value="SAPS"/>
    <property type="match status" value="1"/>
</dbReference>
<dbReference type="AlphaFoldDB" id="A0A0V0SLK9"/>
<dbReference type="InterPro" id="IPR016024">
    <property type="entry name" value="ARM-type_fold"/>
</dbReference>
<dbReference type="EMBL" id="JYDL01000003">
    <property type="protein sequence ID" value="KRX27558.1"/>
    <property type="molecule type" value="Genomic_DNA"/>
</dbReference>